<evidence type="ECO:0000256" key="2">
    <source>
        <dbReference type="SAM" id="SignalP"/>
    </source>
</evidence>
<dbReference type="CDD" id="cd07012">
    <property type="entry name" value="PBP2_Bug_TTT"/>
    <property type="match status" value="1"/>
</dbReference>
<dbReference type="InterPro" id="IPR006311">
    <property type="entry name" value="TAT_signal"/>
</dbReference>
<evidence type="ECO:0000313" key="4">
    <source>
        <dbReference type="Proteomes" id="UP000183417"/>
    </source>
</evidence>
<protein>
    <submittedName>
        <fullName evidence="3">Tripartite-type tricarboxylate transporter, receptor component TctC</fullName>
    </submittedName>
</protein>
<proteinExistence type="inferred from homology"/>
<dbReference type="PROSITE" id="PS51318">
    <property type="entry name" value="TAT"/>
    <property type="match status" value="1"/>
</dbReference>
<feature type="signal peptide" evidence="2">
    <location>
        <begin position="1"/>
        <end position="26"/>
    </location>
</feature>
<dbReference type="PANTHER" id="PTHR42928:SF5">
    <property type="entry name" value="BLR1237 PROTEIN"/>
    <property type="match status" value="1"/>
</dbReference>
<reference evidence="3 4" key="1">
    <citation type="submission" date="2016-10" db="EMBL/GenBank/DDBJ databases">
        <authorList>
            <person name="de Groot N.N."/>
        </authorList>
    </citation>
    <scope>NUCLEOTIDE SEQUENCE [LARGE SCALE GENOMIC DNA]</scope>
    <source>
        <strain evidence="3 4">LMG 24775</strain>
    </source>
</reference>
<dbReference type="InterPro" id="IPR005064">
    <property type="entry name" value="BUG"/>
</dbReference>
<dbReference type="Proteomes" id="UP000183417">
    <property type="component" value="Unassembled WGS sequence"/>
</dbReference>
<dbReference type="Gene3D" id="3.40.190.10">
    <property type="entry name" value="Periplasmic binding protein-like II"/>
    <property type="match status" value="1"/>
</dbReference>
<dbReference type="GeneID" id="94693494"/>
<dbReference type="RefSeq" id="WP_047327155.1">
    <property type="nucleotide sequence ID" value="NZ_CP141274.1"/>
</dbReference>
<dbReference type="PANTHER" id="PTHR42928">
    <property type="entry name" value="TRICARBOXYLATE-BINDING PROTEIN"/>
    <property type="match status" value="1"/>
</dbReference>
<dbReference type="SUPFAM" id="SSF53850">
    <property type="entry name" value="Periplasmic binding protein-like II"/>
    <property type="match status" value="1"/>
</dbReference>
<feature type="chain" id="PRO_5010263587" evidence="2">
    <location>
        <begin position="27"/>
        <end position="328"/>
    </location>
</feature>
<dbReference type="AlphaFoldDB" id="A0A1H3RG44"/>
<dbReference type="EMBL" id="FNPE01000015">
    <property type="protein sequence ID" value="SDZ23909.1"/>
    <property type="molecule type" value="Genomic_DNA"/>
</dbReference>
<dbReference type="InterPro" id="IPR042100">
    <property type="entry name" value="Bug_dom1"/>
</dbReference>
<dbReference type="PIRSF" id="PIRSF017082">
    <property type="entry name" value="YflP"/>
    <property type="match status" value="1"/>
</dbReference>
<sequence length="328" mass="34109">MALSRSRFLSCLMAGAAALALPLAHAQAQSYPDRPIKLVVPFAPGGATDILGRLLATSLGERLGQPVVVENRPGAGTVVAGALVAKAPPDGYTLLLGASTTLTLNPVIRNPLPYDPLRSFTPLGLVADMGLVLVAHNETPARTLPELVALAKADPDKLSYGSFGTGSSVHFGGEMLKTATGMRMVHVPFNGSSPSLTALMGGQVQVAVDTVVATTPLIKAGKIRPIAALGPQRLALLPQVPTVAESGYPGFAMDTWFAFLAPAGLPAPIQKKLEKALADTMAEPAMKKKLVDIGLSPAWGPGSALQERIERELPQMRAVAARADIKVD</sequence>
<name>A0A1H3RG44_9BURK</name>
<keyword evidence="3" id="KW-0675">Receptor</keyword>
<gene>
    <name evidence="3" type="ORF">SAMN05421547_11597</name>
</gene>
<comment type="similarity">
    <text evidence="1">Belongs to the UPF0065 (bug) family.</text>
</comment>
<dbReference type="Pfam" id="PF03401">
    <property type="entry name" value="TctC"/>
    <property type="match status" value="1"/>
</dbReference>
<organism evidence="3 4">
    <name type="scientific">Delftia lacustris</name>
    <dbReference type="NCBI Taxonomy" id="558537"/>
    <lineage>
        <taxon>Bacteria</taxon>
        <taxon>Pseudomonadati</taxon>
        <taxon>Pseudomonadota</taxon>
        <taxon>Betaproteobacteria</taxon>
        <taxon>Burkholderiales</taxon>
        <taxon>Comamonadaceae</taxon>
        <taxon>Delftia</taxon>
    </lineage>
</organism>
<evidence type="ECO:0000313" key="3">
    <source>
        <dbReference type="EMBL" id="SDZ23909.1"/>
    </source>
</evidence>
<keyword evidence="2" id="KW-0732">Signal</keyword>
<accession>A0A1H3RG44</accession>
<dbReference type="Gene3D" id="3.40.190.150">
    <property type="entry name" value="Bordetella uptake gene, domain 1"/>
    <property type="match status" value="1"/>
</dbReference>
<evidence type="ECO:0000256" key="1">
    <source>
        <dbReference type="ARBA" id="ARBA00006987"/>
    </source>
</evidence>